<dbReference type="Proteomes" id="UP000181898">
    <property type="component" value="Chromosome"/>
</dbReference>
<evidence type="ECO:0008006" key="4">
    <source>
        <dbReference type="Google" id="ProtNLM"/>
    </source>
</evidence>
<keyword evidence="1" id="KW-0732">Signal</keyword>
<evidence type="ECO:0000313" key="2">
    <source>
        <dbReference type="EMBL" id="APG66449.1"/>
    </source>
</evidence>
<dbReference type="KEGG" id="ten:LPB136_07335"/>
<reference evidence="2 3" key="1">
    <citation type="submission" date="2016-11" db="EMBL/GenBank/DDBJ databases">
        <title>Tenacibaculum sp. LPB0136, isolated from marine environment.</title>
        <authorList>
            <person name="Kim E."/>
            <person name="Yi H."/>
        </authorList>
    </citation>
    <scope>NUCLEOTIDE SEQUENCE [LARGE SCALE GENOMIC DNA]</scope>
    <source>
        <strain evidence="2 3">LPB0136</strain>
    </source>
</reference>
<dbReference type="Gene3D" id="1.25.40.10">
    <property type="entry name" value="Tetratricopeptide repeat domain"/>
    <property type="match status" value="1"/>
</dbReference>
<feature type="chain" id="PRO_5012973202" description="Tetratricopeptide repeat protein" evidence="1">
    <location>
        <begin position="24"/>
        <end position="436"/>
    </location>
</feature>
<dbReference type="SUPFAM" id="SSF48452">
    <property type="entry name" value="TPR-like"/>
    <property type="match status" value="1"/>
</dbReference>
<dbReference type="InterPro" id="IPR011990">
    <property type="entry name" value="TPR-like_helical_dom_sf"/>
</dbReference>
<accession>A0A1L3JMY5</accession>
<evidence type="ECO:0000256" key="1">
    <source>
        <dbReference type="SAM" id="SignalP"/>
    </source>
</evidence>
<dbReference type="STRING" id="1850252.LPB136_07335"/>
<keyword evidence="3" id="KW-1185">Reference proteome</keyword>
<sequence>MKKITHLLTGLFFLAAIGVNAQAQDCNIKYNLFKGNVTTKKYTEAKTQLDGLLTSCPTLSVNIYKYGTKVAESSKDHALVKKLYEMRLANFPNKGTAKAHSDYATYLAKNNLGSEDEIFSILEKAYKISPKDMGVKNIYKYFQGVTDKYKDSDPQKVFNTYDDVMESVGEKLDDYSKKIGKARKDSANLDKRGLRNLRAYKINSKSLGQVEGGLDNIISEIATCPRLIPLLSRDFDANKNDATWLRRSVSRLYNKGCQSDPLFEKMARAYAEAAPSADSYKFLAGVLSNNGDEAGAIQMRQKSFDLETDPFKKAKIKLSFAQQAASAGQKSNARALALEALTFNPNYGKAYLLIANLYAKSANSCGSDEFEKRMVYAAALKMARKAQSVDPGSNAGRYVSSYRASLPSKKLIFQKGVASGSSYRVGCWIGETVRVP</sequence>
<dbReference type="OrthoDB" id="1522899at2"/>
<dbReference type="EMBL" id="CP018155">
    <property type="protein sequence ID" value="APG66449.1"/>
    <property type="molecule type" value="Genomic_DNA"/>
</dbReference>
<organism evidence="2 3">
    <name type="scientific">Tenacibaculum todarodis</name>
    <dbReference type="NCBI Taxonomy" id="1850252"/>
    <lineage>
        <taxon>Bacteria</taxon>
        <taxon>Pseudomonadati</taxon>
        <taxon>Bacteroidota</taxon>
        <taxon>Flavobacteriia</taxon>
        <taxon>Flavobacteriales</taxon>
        <taxon>Flavobacteriaceae</taxon>
        <taxon>Tenacibaculum</taxon>
    </lineage>
</organism>
<protein>
    <recommendedName>
        <fullName evidence="4">Tetratricopeptide repeat protein</fullName>
    </recommendedName>
</protein>
<evidence type="ECO:0000313" key="3">
    <source>
        <dbReference type="Proteomes" id="UP000181898"/>
    </source>
</evidence>
<proteinExistence type="predicted"/>
<gene>
    <name evidence="2" type="ORF">LPB136_07335</name>
</gene>
<name>A0A1L3JMY5_9FLAO</name>
<dbReference type="AlphaFoldDB" id="A0A1L3JMY5"/>
<feature type="signal peptide" evidence="1">
    <location>
        <begin position="1"/>
        <end position="23"/>
    </location>
</feature>